<organism evidence="1 2">
    <name type="scientific">Thlaspi arvense</name>
    <name type="common">Field penny-cress</name>
    <dbReference type="NCBI Taxonomy" id="13288"/>
    <lineage>
        <taxon>Eukaryota</taxon>
        <taxon>Viridiplantae</taxon>
        <taxon>Streptophyta</taxon>
        <taxon>Embryophyta</taxon>
        <taxon>Tracheophyta</taxon>
        <taxon>Spermatophyta</taxon>
        <taxon>Magnoliopsida</taxon>
        <taxon>eudicotyledons</taxon>
        <taxon>Gunneridae</taxon>
        <taxon>Pentapetalae</taxon>
        <taxon>rosids</taxon>
        <taxon>malvids</taxon>
        <taxon>Brassicales</taxon>
        <taxon>Brassicaceae</taxon>
        <taxon>Thlaspideae</taxon>
        <taxon>Thlaspi</taxon>
    </lineage>
</organism>
<proteinExistence type="predicted"/>
<name>A0AAU9SWG6_THLAR</name>
<gene>
    <name evidence="1" type="ORF">TAV2_LOCUS20119</name>
</gene>
<reference evidence="1 2" key="1">
    <citation type="submission" date="2022-03" db="EMBL/GenBank/DDBJ databases">
        <authorList>
            <person name="Nunn A."/>
            <person name="Chopra R."/>
            <person name="Nunn A."/>
            <person name="Contreras Garrido A."/>
        </authorList>
    </citation>
    <scope>NUCLEOTIDE SEQUENCE [LARGE SCALE GENOMIC DNA]</scope>
</reference>
<sequence>MKEIKMSQTTNRSCYKSSRYTKYLVIGHRRNKHPEERRVLLNLRECVLRTRLRHRRLEINVEPKPPVMELEFSAEATLLAKMAHELCQSARLEPTPLGKLNDSDLEQTHAFHLRESNAHLRSHENAGETACMIFDSKENMVNTRFYIRVSCGLVVSK</sequence>
<dbReference type="Proteomes" id="UP000836841">
    <property type="component" value="Chromosome 6"/>
</dbReference>
<accession>A0AAU9SWG6</accession>
<evidence type="ECO:0000313" key="1">
    <source>
        <dbReference type="EMBL" id="CAH2072151.1"/>
    </source>
</evidence>
<dbReference type="EMBL" id="OU466862">
    <property type="protein sequence ID" value="CAH2072151.1"/>
    <property type="molecule type" value="Genomic_DNA"/>
</dbReference>
<protein>
    <submittedName>
        <fullName evidence="1">Uncharacterized protein</fullName>
    </submittedName>
</protein>
<dbReference type="AlphaFoldDB" id="A0AAU9SWG6"/>
<keyword evidence="2" id="KW-1185">Reference proteome</keyword>
<evidence type="ECO:0000313" key="2">
    <source>
        <dbReference type="Proteomes" id="UP000836841"/>
    </source>
</evidence>